<sequence length="96" mass="11115">MACSKVRVDDNNNEQPARHYFKIDIIESNKVKSSIKNVYLSMSVADVYTEMSGNEDEIMLIRQVFVENRTEIDKTITFGVLKDFGFVFFRAFCSDN</sequence>
<name>A0A9D4GWY7_DREPO</name>
<protein>
    <submittedName>
        <fullName evidence="1">Uncharacterized protein</fullName>
    </submittedName>
</protein>
<dbReference type="AlphaFoldDB" id="A0A9D4GWY7"/>
<keyword evidence="2" id="KW-1185">Reference proteome</keyword>
<proteinExistence type="predicted"/>
<dbReference type="Proteomes" id="UP000828390">
    <property type="component" value="Unassembled WGS sequence"/>
</dbReference>
<dbReference type="EMBL" id="JAIWYP010000005">
    <property type="protein sequence ID" value="KAH3822986.1"/>
    <property type="molecule type" value="Genomic_DNA"/>
</dbReference>
<organism evidence="1 2">
    <name type="scientific">Dreissena polymorpha</name>
    <name type="common">Zebra mussel</name>
    <name type="synonym">Mytilus polymorpha</name>
    <dbReference type="NCBI Taxonomy" id="45954"/>
    <lineage>
        <taxon>Eukaryota</taxon>
        <taxon>Metazoa</taxon>
        <taxon>Spiralia</taxon>
        <taxon>Lophotrochozoa</taxon>
        <taxon>Mollusca</taxon>
        <taxon>Bivalvia</taxon>
        <taxon>Autobranchia</taxon>
        <taxon>Heteroconchia</taxon>
        <taxon>Euheterodonta</taxon>
        <taxon>Imparidentia</taxon>
        <taxon>Neoheterodontei</taxon>
        <taxon>Myida</taxon>
        <taxon>Dreissenoidea</taxon>
        <taxon>Dreissenidae</taxon>
        <taxon>Dreissena</taxon>
    </lineage>
</organism>
<reference evidence="1" key="1">
    <citation type="journal article" date="2019" name="bioRxiv">
        <title>The Genome of the Zebra Mussel, Dreissena polymorpha: A Resource for Invasive Species Research.</title>
        <authorList>
            <person name="McCartney M.A."/>
            <person name="Auch B."/>
            <person name="Kono T."/>
            <person name="Mallez S."/>
            <person name="Zhang Y."/>
            <person name="Obille A."/>
            <person name="Becker A."/>
            <person name="Abrahante J.E."/>
            <person name="Garbe J."/>
            <person name="Badalamenti J.P."/>
            <person name="Herman A."/>
            <person name="Mangelson H."/>
            <person name="Liachko I."/>
            <person name="Sullivan S."/>
            <person name="Sone E.D."/>
            <person name="Koren S."/>
            <person name="Silverstein K.A.T."/>
            <person name="Beckman K.B."/>
            <person name="Gohl D.M."/>
        </authorList>
    </citation>
    <scope>NUCLEOTIDE SEQUENCE</scope>
    <source>
        <strain evidence="1">Duluth1</strain>
        <tissue evidence="1">Whole animal</tissue>
    </source>
</reference>
<reference evidence="1" key="2">
    <citation type="submission" date="2020-11" db="EMBL/GenBank/DDBJ databases">
        <authorList>
            <person name="McCartney M.A."/>
            <person name="Auch B."/>
            <person name="Kono T."/>
            <person name="Mallez S."/>
            <person name="Becker A."/>
            <person name="Gohl D.M."/>
            <person name="Silverstein K.A.T."/>
            <person name="Koren S."/>
            <person name="Bechman K.B."/>
            <person name="Herman A."/>
            <person name="Abrahante J.E."/>
            <person name="Garbe J."/>
        </authorList>
    </citation>
    <scope>NUCLEOTIDE SEQUENCE</scope>
    <source>
        <strain evidence="1">Duluth1</strain>
        <tissue evidence="1">Whole animal</tissue>
    </source>
</reference>
<accession>A0A9D4GWY7</accession>
<comment type="caution">
    <text evidence="1">The sequence shown here is derived from an EMBL/GenBank/DDBJ whole genome shotgun (WGS) entry which is preliminary data.</text>
</comment>
<evidence type="ECO:0000313" key="2">
    <source>
        <dbReference type="Proteomes" id="UP000828390"/>
    </source>
</evidence>
<evidence type="ECO:0000313" key="1">
    <source>
        <dbReference type="EMBL" id="KAH3822986.1"/>
    </source>
</evidence>
<gene>
    <name evidence="1" type="ORF">DPMN_124780</name>
</gene>